<accession>A0ACB0M9U7</accession>
<keyword evidence="2" id="KW-1185">Reference proteome</keyword>
<organism evidence="1 2">
    <name type="scientific">Trifolium pratense</name>
    <name type="common">Red clover</name>
    <dbReference type="NCBI Taxonomy" id="57577"/>
    <lineage>
        <taxon>Eukaryota</taxon>
        <taxon>Viridiplantae</taxon>
        <taxon>Streptophyta</taxon>
        <taxon>Embryophyta</taxon>
        <taxon>Tracheophyta</taxon>
        <taxon>Spermatophyta</taxon>
        <taxon>Magnoliopsida</taxon>
        <taxon>eudicotyledons</taxon>
        <taxon>Gunneridae</taxon>
        <taxon>Pentapetalae</taxon>
        <taxon>rosids</taxon>
        <taxon>fabids</taxon>
        <taxon>Fabales</taxon>
        <taxon>Fabaceae</taxon>
        <taxon>Papilionoideae</taxon>
        <taxon>50 kb inversion clade</taxon>
        <taxon>NPAAA clade</taxon>
        <taxon>Hologalegina</taxon>
        <taxon>IRL clade</taxon>
        <taxon>Trifolieae</taxon>
        <taxon>Trifolium</taxon>
    </lineage>
</organism>
<gene>
    <name evidence="1" type="ORF">MILVUS5_LOCUS39005</name>
</gene>
<dbReference type="EMBL" id="CASHSV030000823">
    <property type="protein sequence ID" value="CAJ2676202.1"/>
    <property type="molecule type" value="Genomic_DNA"/>
</dbReference>
<protein>
    <submittedName>
        <fullName evidence="1">Uncharacterized protein</fullName>
    </submittedName>
</protein>
<evidence type="ECO:0000313" key="2">
    <source>
        <dbReference type="Proteomes" id="UP001177021"/>
    </source>
</evidence>
<name>A0ACB0M9U7_TRIPR</name>
<comment type="caution">
    <text evidence="1">The sequence shown here is derived from an EMBL/GenBank/DDBJ whole genome shotgun (WGS) entry which is preliminary data.</text>
</comment>
<sequence length="643" mass="73326">MFDVLLGRSFAAKCKSLIKLTKNRIEVIRRKRRATEKFLKKDIADLLHSGLDINAYGRAEGLLVELILSSCYGFVEKSCELVLKHLTVMQKLSGCPEECRVAVSSLMFAAARFSDLPELRDLRQIFQERYGSSIECFVNQEFAANLDSKSSTLEKKVCLMQEIASEFSINWDSKAFKLRMSRPSAFAQDQSVSMRNNLFDYDKSSLGKDFNRKEINNDVLLENGKEAVILNRDYHDLQHKSTVPGNGFKPLNDCEVLGDKNGRDNELTGNQDVTATKSDKSYWKEEGSMLKPIGRSLQEKTLEQFEDGLKQHGSLGNTTPRTNIQETTTSTRIGSRFRSNVKEPSVVNLLGPSDTDKPERKVQNDKTPMLKPCYSNVIPPPYVKHISKHQNGTRGVNIVSSHTDSDGFFTCPSVHENSDAASMSERIQIGLNKSDRDRQASRHERLSKQSPKKEFYFHEEPTEISMVKRKSTRRKHLRSRSSHYDVPNVDTELVKKTRSRSKRRVESRRGQQNLFDDEQHQNAEEERVIDKLLIHYSKKPSILKPEIVRKKSSSRHDRKMDNSRWELLQNGSGDGSGETPEIVTLALRSVSLPREQTRVVEAKKDFVRASSFQPDRSYEARHVHPKLPDYDDLATRLAALRGS</sequence>
<proteinExistence type="predicted"/>
<reference evidence="1" key="1">
    <citation type="submission" date="2023-10" db="EMBL/GenBank/DDBJ databases">
        <authorList>
            <person name="Rodriguez Cubillos JULIANA M."/>
            <person name="De Vega J."/>
        </authorList>
    </citation>
    <scope>NUCLEOTIDE SEQUENCE</scope>
</reference>
<dbReference type="Proteomes" id="UP001177021">
    <property type="component" value="Unassembled WGS sequence"/>
</dbReference>
<evidence type="ECO:0000313" key="1">
    <source>
        <dbReference type="EMBL" id="CAJ2676202.1"/>
    </source>
</evidence>